<proteinExistence type="inferred from homology"/>
<dbReference type="EMBL" id="VCIZ01000004">
    <property type="protein sequence ID" value="TSP13242.1"/>
    <property type="molecule type" value="Genomic_DNA"/>
</dbReference>
<dbReference type="Gene3D" id="1.20.120.1220">
    <property type="match status" value="1"/>
</dbReference>
<dbReference type="Pfam" id="PF01478">
    <property type="entry name" value="Peptidase_A24"/>
    <property type="match status" value="1"/>
</dbReference>
<evidence type="ECO:0000313" key="7">
    <source>
        <dbReference type="Proteomes" id="UP001056132"/>
    </source>
</evidence>
<feature type="transmembrane region" description="Helical" evidence="2">
    <location>
        <begin position="88"/>
        <end position="119"/>
    </location>
</feature>
<sequence length="154" mass="15355">MFSVAAAANLSLVAMVIVAAVSDVRSRRIPNWLVAAGLALALVAQVATHGPADGALVWIGGAATGAVMLLAVYLMGGMGAGDVKLMGAVGAFMGVAGAAHVAVVGFLAGGALAIAALLLRRIAAARRAAARKPVRLPYGLAIATATLLVKWELF</sequence>
<evidence type="ECO:0000313" key="5">
    <source>
        <dbReference type="EMBL" id="URF05900.1"/>
    </source>
</evidence>
<dbReference type="InterPro" id="IPR050882">
    <property type="entry name" value="Prepilin_peptidase/N-MTase"/>
</dbReference>
<keyword evidence="5" id="KW-0378">Hydrolase</keyword>
<dbReference type="AlphaFoldDB" id="A0AAE9I3W5"/>
<gene>
    <name evidence="4" type="ORF">FGG12_09350</name>
    <name evidence="5" type="ORF">M5D45_03285</name>
</gene>
<dbReference type="PANTHER" id="PTHR30487">
    <property type="entry name" value="TYPE 4 PREPILIN-LIKE PROTEINS LEADER PEPTIDE-PROCESSING ENZYME"/>
    <property type="match status" value="1"/>
</dbReference>
<dbReference type="RefSeq" id="WP_144197524.1">
    <property type="nucleotide sequence ID" value="NZ_CAJPVH010000042.1"/>
</dbReference>
<dbReference type="GO" id="GO:0005886">
    <property type="term" value="C:plasma membrane"/>
    <property type="evidence" value="ECO:0007669"/>
    <property type="project" value="TreeGrafter"/>
</dbReference>
<keyword evidence="2" id="KW-0812">Transmembrane</keyword>
<feature type="transmembrane region" description="Helical" evidence="2">
    <location>
        <begin position="29"/>
        <end position="48"/>
    </location>
</feature>
<keyword evidence="6" id="KW-1185">Reference proteome</keyword>
<name>A0AAE9I3W5_9BURK</name>
<dbReference type="Proteomes" id="UP000318943">
    <property type="component" value="Unassembled WGS sequence"/>
</dbReference>
<dbReference type="GO" id="GO:0004190">
    <property type="term" value="F:aspartic-type endopeptidase activity"/>
    <property type="evidence" value="ECO:0007669"/>
    <property type="project" value="UniProtKB-EC"/>
</dbReference>
<dbReference type="Proteomes" id="UP001056132">
    <property type="component" value="Chromosome 1"/>
</dbReference>
<feature type="transmembrane region" description="Helical" evidence="2">
    <location>
        <begin position="55"/>
        <end position="76"/>
    </location>
</feature>
<keyword evidence="2" id="KW-0472">Membrane</keyword>
<dbReference type="EC" id="3.4.23.43" evidence="5"/>
<dbReference type="InterPro" id="IPR000045">
    <property type="entry name" value="Prepilin_IV_endopep_pep"/>
</dbReference>
<evidence type="ECO:0000256" key="2">
    <source>
        <dbReference type="SAM" id="Phobius"/>
    </source>
</evidence>
<dbReference type="KEGG" id="ccam:M5D45_03285"/>
<accession>A0AAE9I3W5</accession>
<dbReference type="PANTHER" id="PTHR30487:SF0">
    <property type="entry name" value="PREPILIN LEADER PEPTIDASE_N-METHYLTRANSFERASE-RELATED"/>
    <property type="match status" value="1"/>
</dbReference>
<protein>
    <submittedName>
        <fullName evidence="4">Precorrin-2 dehydrogenase</fullName>
    </submittedName>
    <submittedName>
        <fullName evidence="5">Prepilin peptidase</fullName>
        <ecNumber evidence="5">3.4.23.43</ecNumber>
    </submittedName>
</protein>
<keyword evidence="2" id="KW-1133">Transmembrane helix</keyword>
<dbReference type="GO" id="GO:0006465">
    <property type="term" value="P:signal peptide processing"/>
    <property type="evidence" value="ECO:0007669"/>
    <property type="project" value="TreeGrafter"/>
</dbReference>
<comment type="similarity">
    <text evidence="1">Belongs to the peptidase A24 family.</text>
</comment>
<evidence type="ECO:0000313" key="4">
    <source>
        <dbReference type="EMBL" id="TSP13242.1"/>
    </source>
</evidence>
<evidence type="ECO:0000256" key="1">
    <source>
        <dbReference type="ARBA" id="ARBA00005801"/>
    </source>
</evidence>
<evidence type="ECO:0000313" key="6">
    <source>
        <dbReference type="Proteomes" id="UP000318943"/>
    </source>
</evidence>
<dbReference type="EMBL" id="CP097330">
    <property type="protein sequence ID" value="URF05900.1"/>
    <property type="molecule type" value="Genomic_DNA"/>
</dbReference>
<evidence type="ECO:0000259" key="3">
    <source>
        <dbReference type="Pfam" id="PF01478"/>
    </source>
</evidence>
<reference evidence="5" key="3">
    <citation type="submission" date="2022-05" db="EMBL/GenBank/DDBJ databases">
        <authorList>
            <person name="Kunte H.-J."/>
        </authorList>
    </citation>
    <scope>NUCLEOTIDE SEQUENCE</scope>
    <source>
        <strain evidence="5">G5</strain>
    </source>
</reference>
<organism evidence="5 7">
    <name type="scientific">Cupriavidus campinensis</name>
    <dbReference type="NCBI Taxonomy" id="151783"/>
    <lineage>
        <taxon>Bacteria</taxon>
        <taxon>Pseudomonadati</taxon>
        <taxon>Pseudomonadota</taxon>
        <taxon>Betaproteobacteria</taxon>
        <taxon>Burkholderiales</taxon>
        <taxon>Burkholderiaceae</taxon>
        <taxon>Cupriavidus</taxon>
    </lineage>
</organism>
<reference evidence="4 6" key="1">
    <citation type="submission" date="2019-05" db="EMBL/GenBank/DDBJ databases">
        <title>Whole genome sequence analysis of Cupriavidus campinensis S14E4C strain.</title>
        <authorList>
            <person name="Abbaszade G."/>
            <person name="Szabo A."/>
            <person name="Toumi M."/>
            <person name="Toth E."/>
        </authorList>
    </citation>
    <scope>NUCLEOTIDE SEQUENCE [LARGE SCALE GENOMIC DNA]</scope>
    <source>
        <strain evidence="4 6">S14E4C</strain>
    </source>
</reference>
<reference evidence="5" key="2">
    <citation type="journal article" date="2022" name="Microbiol. Resour. Announc.">
        <title>Genome Sequence of Cupriavidus campinensis Strain G5, a Member of a Bacterial Consortium Capable of Polyethylene Degradation.</title>
        <authorList>
            <person name="Schneider B."/>
            <person name="Pfeiffer F."/>
            <person name="Dyall-Smith M."/>
            <person name="Kunte H.J."/>
        </authorList>
    </citation>
    <scope>NUCLEOTIDE SEQUENCE</scope>
    <source>
        <strain evidence="5">G5</strain>
    </source>
</reference>
<feature type="domain" description="Prepilin type IV endopeptidase peptidase" evidence="3">
    <location>
        <begin position="11"/>
        <end position="114"/>
    </location>
</feature>